<protein>
    <recommendedName>
        <fullName evidence="1">DinB-like domain-containing protein</fullName>
    </recommendedName>
</protein>
<evidence type="ECO:0000313" key="2">
    <source>
        <dbReference type="EMBL" id="BDZ41629.1"/>
    </source>
</evidence>
<evidence type="ECO:0000313" key="3">
    <source>
        <dbReference type="Proteomes" id="UP001321475"/>
    </source>
</evidence>
<sequence length="174" mass="18655">MDSIEPDTKDWTWVLDRPCPDCGFDAGALPPGAVGAAVTAAVPRYVAVLERDDVAVRPDPGTWSALEYAAHVRDVFGVFDERLALMLAYDTPDFDNWDQDTAAVAGEYALQDPGVVAVELAAAGAAVAASFDAVAPEQLDRAGRRSNGSQFTVRTLGQYFVHDVVHHLHDVDAD</sequence>
<name>A0ABM8G0U1_9CELL</name>
<proteinExistence type="predicted"/>
<keyword evidence="3" id="KW-1185">Reference proteome</keyword>
<dbReference type="SUPFAM" id="SSF109854">
    <property type="entry name" value="DinB/YfiT-like putative metalloenzymes"/>
    <property type="match status" value="1"/>
</dbReference>
<dbReference type="RefSeq" id="WP_286218739.1">
    <property type="nucleotide sequence ID" value="NZ_AP027729.1"/>
</dbReference>
<organism evidence="2 3">
    <name type="scientific">Paraoerskovia sediminicola</name>
    <dbReference type="NCBI Taxonomy" id="1138587"/>
    <lineage>
        <taxon>Bacteria</taxon>
        <taxon>Bacillati</taxon>
        <taxon>Actinomycetota</taxon>
        <taxon>Actinomycetes</taxon>
        <taxon>Micrococcales</taxon>
        <taxon>Cellulomonadaceae</taxon>
        <taxon>Paraoerskovia</taxon>
    </lineage>
</organism>
<evidence type="ECO:0000259" key="1">
    <source>
        <dbReference type="Pfam" id="PF12867"/>
    </source>
</evidence>
<dbReference type="Proteomes" id="UP001321475">
    <property type="component" value="Chromosome"/>
</dbReference>
<gene>
    <name evidence="2" type="ORF">GCM10025865_09280</name>
</gene>
<dbReference type="EMBL" id="AP027729">
    <property type="protein sequence ID" value="BDZ41629.1"/>
    <property type="molecule type" value="Genomic_DNA"/>
</dbReference>
<accession>A0ABM8G0U1</accession>
<dbReference type="InterPro" id="IPR024775">
    <property type="entry name" value="DinB-like"/>
</dbReference>
<dbReference type="Gene3D" id="1.20.120.450">
    <property type="entry name" value="dinb family like domain"/>
    <property type="match status" value="1"/>
</dbReference>
<dbReference type="InterPro" id="IPR034660">
    <property type="entry name" value="DinB/YfiT-like"/>
</dbReference>
<feature type="domain" description="DinB-like" evidence="1">
    <location>
        <begin position="40"/>
        <end position="169"/>
    </location>
</feature>
<reference evidence="3" key="1">
    <citation type="journal article" date="2019" name="Int. J. Syst. Evol. Microbiol.">
        <title>The Global Catalogue of Microorganisms (GCM) 10K type strain sequencing project: providing services to taxonomists for standard genome sequencing and annotation.</title>
        <authorList>
            <consortium name="The Broad Institute Genomics Platform"/>
            <consortium name="The Broad Institute Genome Sequencing Center for Infectious Disease"/>
            <person name="Wu L."/>
            <person name="Ma J."/>
        </authorList>
    </citation>
    <scope>NUCLEOTIDE SEQUENCE [LARGE SCALE GENOMIC DNA]</scope>
    <source>
        <strain evidence="3">NBRC 108565</strain>
    </source>
</reference>
<dbReference type="Pfam" id="PF12867">
    <property type="entry name" value="DinB_2"/>
    <property type="match status" value="1"/>
</dbReference>